<dbReference type="SUPFAM" id="SSF56935">
    <property type="entry name" value="Porins"/>
    <property type="match status" value="1"/>
</dbReference>
<dbReference type="Pfam" id="PF13609">
    <property type="entry name" value="Porin_4"/>
    <property type="match status" value="1"/>
</dbReference>
<dbReference type="Gene3D" id="2.40.160.10">
    <property type="entry name" value="Porin"/>
    <property type="match status" value="1"/>
</dbReference>
<dbReference type="Proteomes" id="UP001501565">
    <property type="component" value="Unassembled WGS sequence"/>
</dbReference>
<dbReference type="InterPro" id="IPR023614">
    <property type="entry name" value="Porin_dom_sf"/>
</dbReference>
<dbReference type="RefSeq" id="WP_344798808.1">
    <property type="nucleotide sequence ID" value="NZ_BAABBN010000007.1"/>
</dbReference>
<dbReference type="InterPro" id="IPR033900">
    <property type="entry name" value="Gram_neg_porin_domain"/>
</dbReference>
<evidence type="ECO:0000313" key="3">
    <source>
        <dbReference type="EMBL" id="GAA3927250.1"/>
    </source>
</evidence>
<organism evidence="3 4">
    <name type="scientific">Litoribacillus peritrichatus</name>
    <dbReference type="NCBI Taxonomy" id="718191"/>
    <lineage>
        <taxon>Bacteria</taxon>
        <taxon>Pseudomonadati</taxon>
        <taxon>Pseudomonadota</taxon>
        <taxon>Gammaproteobacteria</taxon>
        <taxon>Oceanospirillales</taxon>
        <taxon>Oceanospirillaceae</taxon>
        <taxon>Litoribacillus</taxon>
    </lineage>
</organism>
<evidence type="ECO:0000313" key="4">
    <source>
        <dbReference type="Proteomes" id="UP001501565"/>
    </source>
</evidence>
<feature type="signal peptide" evidence="1">
    <location>
        <begin position="1"/>
        <end position="22"/>
    </location>
</feature>
<proteinExistence type="predicted"/>
<evidence type="ECO:0000256" key="1">
    <source>
        <dbReference type="SAM" id="SignalP"/>
    </source>
</evidence>
<sequence>MAQFTRLAAAIAAASLAGAVQAGTMKTGDVEVTFGGEVDFAFEYHDNDNTNSSSDVYLDTAEFSVEATDGKTTAGFTAEFGTKSGADNARGNSKGGGDEFGIDNAFLEYKINDNYTAFAEYDDTQIGLQGKSIMWNDSMHKDAVYDYTDTMTGVKIAGGPISSTIYLAQGRSGDDDLQEFGTSVDYSHDMFNAHFGYVSDAIANVGSPVGAFSFGADATINNITLIAEYVFLSDEVNNEDPTFLQLEANYEMKGYTFGAAYMTSDEAEALNSTEDRIALTVIKDITDILWVQAELDFDSAYSDDDDNSLWLVAGASF</sequence>
<comment type="caution">
    <text evidence="3">The sequence shown here is derived from an EMBL/GenBank/DDBJ whole genome shotgun (WGS) entry which is preliminary data.</text>
</comment>
<keyword evidence="4" id="KW-1185">Reference proteome</keyword>
<keyword evidence="1" id="KW-0732">Signal</keyword>
<gene>
    <name evidence="3" type="ORF">GCM10022277_24370</name>
</gene>
<evidence type="ECO:0000259" key="2">
    <source>
        <dbReference type="Pfam" id="PF13609"/>
    </source>
</evidence>
<accession>A0ABP7MP14</accession>
<protein>
    <recommendedName>
        <fullName evidence="2">Porin domain-containing protein</fullName>
    </recommendedName>
</protein>
<reference evidence="4" key="1">
    <citation type="journal article" date="2019" name="Int. J. Syst. Evol. Microbiol.">
        <title>The Global Catalogue of Microorganisms (GCM) 10K type strain sequencing project: providing services to taxonomists for standard genome sequencing and annotation.</title>
        <authorList>
            <consortium name="The Broad Institute Genomics Platform"/>
            <consortium name="The Broad Institute Genome Sequencing Center for Infectious Disease"/>
            <person name="Wu L."/>
            <person name="Ma J."/>
        </authorList>
    </citation>
    <scope>NUCLEOTIDE SEQUENCE [LARGE SCALE GENOMIC DNA]</scope>
    <source>
        <strain evidence="4">JCM 17551</strain>
    </source>
</reference>
<dbReference type="EMBL" id="BAABBN010000007">
    <property type="protein sequence ID" value="GAA3927250.1"/>
    <property type="molecule type" value="Genomic_DNA"/>
</dbReference>
<feature type="domain" description="Porin" evidence="2">
    <location>
        <begin position="9"/>
        <end position="277"/>
    </location>
</feature>
<name>A0ABP7MP14_9GAMM</name>
<feature type="chain" id="PRO_5045282311" description="Porin domain-containing protein" evidence="1">
    <location>
        <begin position="23"/>
        <end position="317"/>
    </location>
</feature>